<dbReference type="KEGG" id="rta:Rta_27150"/>
<dbReference type="SMART" id="SM00388">
    <property type="entry name" value="HisKA"/>
    <property type="match status" value="1"/>
</dbReference>
<gene>
    <name evidence="13" type="ordered locus">Rta_27150</name>
</gene>
<dbReference type="eggNOG" id="COG2205">
    <property type="taxonomic scope" value="Bacteria"/>
</dbReference>
<keyword evidence="14" id="KW-1185">Reference proteome</keyword>
<dbReference type="SMART" id="SM00448">
    <property type="entry name" value="REC"/>
    <property type="match status" value="1"/>
</dbReference>
<dbReference type="PROSITE" id="PS50110">
    <property type="entry name" value="RESPONSE_REGULATORY"/>
    <property type="match status" value="1"/>
</dbReference>
<feature type="domain" description="Response regulatory" evidence="12">
    <location>
        <begin position="666"/>
        <end position="783"/>
    </location>
</feature>
<dbReference type="Pfam" id="PF02518">
    <property type="entry name" value="HATPase_c"/>
    <property type="match status" value="1"/>
</dbReference>
<dbReference type="PRINTS" id="PR00344">
    <property type="entry name" value="BCTRLSENSOR"/>
</dbReference>
<dbReference type="GO" id="GO:0000155">
    <property type="term" value="F:phosphorelay sensor kinase activity"/>
    <property type="evidence" value="ECO:0007669"/>
    <property type="project" value="InterPro"/>
</dbReference>
<dbReference type="InterPro" id="IPR003661">
    <property type="entry name" value="HisK_dim/P_dom"/>
</dbReference>
<dbReference type="Pfam" id="PF00072">
    <property type="entry name" value="Response_reg"/>
    <property type="match status" value="1"/>
</dbReference>
<dbReference type="eggNOG" id="COG0745">
    <property type="taxonomic scope" value="Bacteria"/>
</dbReference>
<dbReference type="InterPro" id="IPR036097">
    <property type="entry name" value="HisK_dim/P_sf"/>
</dbReference>
<dbReference type="EMBL" id="CP000245">
    <property type="protein sequence ID" value="AEG93817.1"/>
    <property type="molecule type" value="Genomic_DNA"/>
</dbReference>
<dbReference type="InterPro" id="IPR003594">
    <property type="entry name" value="HATPase_dom"/>
</dbReference>
<dbReference type="Gene3D" id="3.30.565.10">
    <property type="entry name" value="Histidine kinase-like ATPase, C-terminal domain"/>
    <property type="match status" value="1"/>
</dbReference>
<evidence type="ECO:0000256" key="9">
    <source>
        <dbReference type="PROSITE-ProRule" id="PRU00169"/>
    </source>
</evidence>
<dbReference type="SMART" id="SM00387">
    <property type="entry name" value="HATPase_c"/>
    <property type="match status" value="1"/>
</dbReference>
<feature type="transmembrane region" description="Helical" evidence="10">
    <location>
        <begin position="41"/>
        <end position="63"/>
    </location>
</feature>
<dbReference type="InterPro" id="IPR005467">
    <property type="entry name" value="His_kinase_dom"/>
</dbReference>
<dbReference type="SUPFAM" id="SSF47384">
    <property type="entry name" value="Homodimeric domain of signal transducing histidine kinase"/>
    <property type="match status" value="1"/>
</dbReference>
<reference evidence="13 14" key="2">
    <citation type="journal article" date="2011" name="PLoS ONE">
        <title>The Cyst-Dividing Bacterium Ramlibacter tataouinensis TTB310 Genome Reveals a Well-Stocked Toolbox for Adaptation to a Desert Environment.</title>
        <authorList>
            <person name="De Luca G."/>
            <person name="Barakat M."/>
            <person name="Ortet P."/>
            <person name="Fochesato S."/>
            <person name="Jourlin-Castelli C."/>
            <person name="Ansaldi M."/>
            <person name="Py B."/>
            <person name="Fichant G."/>
            <person name="Coutinho P.M."/>
            <person name="Voulhoux R."/>
            <person name="Bastien O."/>
            <person name="Marechal E."/>
            <person name="Henrissat B."/>
            <person name="Quentin Y."/>
            <person name="Noirot P."/>
            <person name="Filloux A."/>
            <person name="Mejean V."/>
            <person name="Dubow M.S."/>
            <person name="Barras F."/>
            <person name="Barbe V."/>
            <person name="Weissenbach J."/>
            <person name="Mihalcescu I."/>
            <person name="Vermeglio A."/>
            <person name="Achouak W."/>
            <person name="Heulin T."/>
        </authorList>
    </citation>
    <scope>NUCLEOTIDE SEQUENCE [LARGE SCALE GENOMIC DNA]</scope>
    <source>
        <strain evidence="14">ATCC BAA-407 / DSM 14655 / LMG 21543 / TTB310</strain>
    </source>
</reference>
<evidence type="ECO:0000256" key="6">
    <source>
        <dbReference type="ARBA" id="ARBA00022777"/>
    </source>
</evidence>
<accession>F5Y4H0</accession>
<dbReference type="Gene3D" id="3.40.50.2300">
    <property type="match status" value="1"/>
</dbReference>
<dbReference type="CDD" id="cd17580">
    <property type="entry name" value="REC_2_DhkD-like"/>
    <property type="match status" value="1"/>
</dbReference>
<evidence type="ECO:0000259" key="11">
    <source>
        <dbReference type="PROSITE" id="PS50109"/>
    </source>
</evidence>
<dbReference type="PANTHER" id="PTHR43547:SF2">
    <property type="entry name" value="HYBRID SIGNAL TRANSDUCTION HISTIDINE KINASE C"/>
    <property type="match status" value="1"/>
</dbReference>
<keyword evidence="5" id="KW-0808">Transferase</keyword>
<reference evidence="14" key="1">
    <citation type="submission" date="2006-01" db="EMBL/GenBank/DDBJ databases">
        <title>Genome of the cyst-dividing bacterium Ramlibacter tataouinensis.</title>
        <authorList>
            <person name="Barakat M."/>
            <person name="Ortet P."/>
            <person name="De Luca G."/>
            <person name="Jourlin-Castelli C."/>
            <person name="Ansaldi M."/>
            <person name="Py B."/>
            <person name="Fichant G."/>
            <person name="Coutinho P."/>
            <person name="Voulhoux R."/>
            <person name="Bastien O."/>
            <person name="Roy S."/>
            <person name="Marechal E."/>
            <person name="Henrissat B."/>
            <person name="Quentin Y."/>
            <person name="Noirot P."/>
            <person name="Filloux A."/>
            <person name="Mejean V."/>
            <person name="DuBow M."/>
            <person name="Barras F."/>
            <person name="Heulin T."/>
        </authorList>
    </citation>
    <scope>NUCLEOTIDE SEQUENCE [LARGE SCALE GENOMIC DNA]</scope>
    <source>
        <strain evidence="14">ATCC BAA-407 / DSM 14655 / LMG 21543 / TTB310</strain>
    </source>
</reference>
<dbReference type="AlphaFoldDB" id="F5Y4H0"/>
<name>F5Y4H0_RAMTT</name>
<evidence type="ECO:0000313" key="14">
    <source>
        <dbReference type="Proteomes" id="UP000008385"/>
    </source>
</evidence>
<dbReference type="InterPro" id="IPR011006">
    <property type="entry name" value="CheY-like_superfamily"/>
</dbReference>
<dbReference type="Proteomes" id="UP000008385">
    <property type="component" value="Chromosome"/>
</dbReference>
<evidence type="ECO:0000256" key="2">
    <source>
        <dbReference type="ARBA" id="ARBA00004429"/>
    </source>
</evidence>
<feature type="domain" description="Histidine kinase" evidence="11">
    <location>
        <begin position="424"/>
        <end position="642"/>
    </location>
</feature>
<comment type="catalytic activity">
    <reaction evidence="1">
        <text>ATP + protein L-histidine = ADP + protein N-phospho-L-histidine.</text>
        <dbReference type="EC" id="2.7.13.3"/>
    </reaction>
</comment>
<dbReference type="SUPFAM" id="SSF52172">
    <property type="entry name" value="CheY-like"/>
    <property type="match status" value="1"/>
</dbReference>
<dbReference type="STRING" id="365046.Rta_27150"/>
<evidence type="ECO:0000256" key="3">
    <source>
        <dbReference type="ARBA" id="ARBA00012438"/>
    </source>
</evidence>
<keyword evidence="10" id="KW-0812">Transmembrane</keyword>
<comment type="subcellular location">
    <subcellularLocation>
        <location evidence="2">Cell inner membrane</location>
        <topology evidence="2">Multi-pass membrane protein</topology>
    </subcellularLocation>
</comment>
<dbReference type="FunFam" id="1.10.287.130:FF:000001">
    <property type="entry name" value="Two-component sensor histidine kinase"/>
    <property type="match status" value="1"/>
</dbReference>
<feature type="transmembrane region" description="Helical" evidence="10">
    <location>
        <begin position="325"/>
        <end position="345"/>
    </location>
</feature>
<evidence type="ECO:0000256" key="10">
    <source>
        <dbReference type="SAM" id="Phobius"/>
    </source>
</evidence>
<keyword evidence="6 13" id="KW-0418">Kinase</keyword>
<dbReference type="GO" id="GO:0005886">
    <property type="term" value="C:plasma membrane"/>
    <property type="evidence" value="ECO:0007669"/>
    <property type="project" value="UniProtKB-SubCell"/>
</dbReference>
<keyword evidence="8 10" id="KW-0472">Membrane</keyword>
<evidence type="ECO:0000256" key="5">
    <source>
        <dbReference type="ARBA" id="ARBA00022679"/>
    </source>
</evidence>
<evidence type="ECO:0000313" key="13">
    <source>
        <dbReference type="EMBL" id="AEG93817.1"/>
    </source>
</evidence>
<dbReference type="EC" id="2.7.13.3" evidence="3"/>
<dbReference type="HOGENOM" id="CLU_000445_114_21_4"/>
<dbReference type="PROSITE" id="PS50109">
    <property type="entry name" value="HIS_KIN"/>
    <property type="match status" value="1"/>
</dbReference>
<keyword evidence="4 9" id="KW-0597">Phosphoprotein</keyword>
<dbReference type="CDD" id="cd00082">
    <property type="entry name" value="HisKA"/>
    <property type="match status" value="1"/>
</dbReference>
<dbReference type="InterPro" id="IPR036890">
    <property type="entry name" value="HATPase_C_sf"/>
</dbReference>
<dbReference type="InterPro" id="IPR004358">
    <property type="entry name" value="Sig_transdc_His_kin-like_C"/>
</dbReference>
<feature type="modified residue" description="4-aspartylphosphate" evidence="9">
    <location>
        <position position="715"/>
    </location>
</feature>
<dbReference type="SUPFAM" id="SSF55874">
    <property type="entry name" value="ATPase domain of HSP90 chaperone/DNA topoisomerase II/histidine kinase"/>
    <property type="match status" value="1"/>
</dbReference>
<dbReference type="PATRIC" id="fig|365046.3.peg.2775"/>
<evidence type="ECO:0000256" key="8">
    <source>
        <dbReference type="ARBA" id="ARBA00023136"/>
    </source>
</evidence>
<keyword evidence="7" id="KW-0902">Two-component regulatory system</keyword>
<sequence length="785" mass="84513">MRRSFHSPGRRSQSGPRLLYAAASIPAPPMPLLKPRNLNHVLGRLLAAVIAPLLLGTLALLTWQTSQENRLAQTRLLALAHALVQASDAEFDRGIAQLQVLAASPMIDEGDWQQMHRFASEVTRKVPGSLIVLVGPDGQALLNTVVPWGQPLPNLWKLGEQHKEALWEGRSLPLSSGNLSRQAFDTGQPAYSDLYYGVQVNRPALSVSVPVQRDGRSRYALILSYPPAVLQEMIRSSVTVPEVRAGLVDRRGVVVAANGAAAARLGDKAVPITTRPGALHGLYRATSRDGTPLMGAYAVSRKNGFIVRVSQPHPGHLFPTRLTSLAWLALLLTAFVASVVLAGLLSRRLARPLRELGEDVRVGRPPPPERDTGIAEIDLLAQALRDGAQAERQRVQEQTLRTVAQNQEALLRQADRQKDEFLATLAHELRNPLAPIRTSAELIRRRAPADPVVERARSIIERQVLHLSRLVDDLLDVSRITLGRIHLRQEPVNLGEVAAAAVDAVGDAAAQAGLVLEQDIAAPPPFVNGDATRLTQCVVNLLNNAVKFTPRGGRLVVRVMRQGTQAVVEVQDSGVGVSADNLHRIFELFVQERHSGHGGNTGLGIGLALTRRLVELHGGTIRAMSAGLGHGSTFRIELPLAEAPQAAVPPAAPQARGTQEKSAGLQVLVVDDNRDAADTLADLLGMHGYGTAVAHDGQSAVRAVQERAPDAVLLDIGLPDIDGYEVCRRIRTQPGLKRQPVLIAVTGWGQQSDQDAAQAAGFDAHMTKPVAPQALMEVLGERVGR</sequence>
<evidence type="ECO:0000256" key="1">
    <source>
        <dbReference type="ARBA" id="ARBA00000085"/>
    </source>
</evidence>
<evidence type="ECO:0000256" key="4">
    <source>
        <dbReference type="ARBA" id="ARBA00022553"/>
    </source>
</evidence>
<dbReference type="InterPro" id="IPR001789">
    <property type="entry name" value="Sig_transdc_resp-reg_receiver"/>
</dbReference>
<protein>
    <recommendedName>
        <fullName evidence="3">histidine kinase</fullName>
        <ecNumber evidence="3">2.7.13.3</ecNumber>
    </recommendedName>
</protein>
<proteinExistence type="predicted"/>
<evidence type="ECO:0000259" key="12">
    <source>
        <dbReference type="PROSITE" id="PS50110"/>
    </source>
</evidence>
<dbReference type="Gene3D" id="1.10.287.130">
    <property type="match status" value="1"/>
</dbReference>
<dbReference type="Pfam" id="PF00512">
    <property type="entry name" value="HisKA"/>
    <property type="match status" value="1"/>
</dbReference>
<dbReference type="PANTHER" id="PTHR43547">
    <property type="entry name" value="TWO-COMPONENT HISTIDINE KINASE"/>
    <property type="match status" value="1"/>
</dbReference>
<dbReference type="FunFam" id="3.30.565.10:FF:000006">
    <property type="entry name" value="Sensor histidine kinase WalK"/>
    <property type="match status" value="1"/>
</dbReference>
<evidence type="ECO:0000256" key="7">
    <source>
        <dbReference type="ARBA" id="ARBA00023012"/>
    </source>
</evidence>
<organism evidence="13 14">
    <name type="scientific">Ramlibacter tataouinensis (strain ATCC BAA-407 / DSM 14655 / LMG 21543 / TTB310)</name>
    <dbReference type="NCBI Taxonomy" id="365046"/>
    <lineage>
        <taxon>Bacteria</taxon>
        <taxon>Pseudomonadati</taxon>
        <taxon>Pseudomonadota</taxon>
        <taxon>Betaproteobacteria</taxon>
        <taxon>Burkholderiales</taxon>
        <taxon>Comamonadaceae</taxon>
        <taxon>Ramlibacter</taxon>
    </lineage>
</organism>
<keyword evidence="10" id="KW-1133">Transmembrane helix</keyword>